<name>A0A250XK72_9CHLO</name>
<dbReference type="GO" id="GO:0005524">
    <property type="term" value="F:ATP binding"/>
    <property type="evidence" value="ECO:0007669"/>
    <property type="project" value="UniProtKB-KW"/>
</dbReference>
<dbReference type="FunFam" id="3.30.200.20:FF:000180">
    <property type="entry name" value="serine/threonine-protein kinase STY46-like"/>
    <property type="match status" value="1"/>
</dbReference>
<evidence type="ECO:0000259" key="7">
    <source>
        <dbReference type="PROSITE" id="PS50011"/>
    </source>
</evidence>
<proteinExistence type="inferred from homology"/>
<dbReference type="EMBL" id="BEGY01000100">
    <property type="protein sequence ID" value="GAX83485.1"/>
    <property type="molecule type" value="Genomic_DNA"/>
</dbReference>
<dbReference type="STRING" id="1157962.A0A250XK72"/>
<dbReference type="InterPro" id="IPR051681">
    <property type="entry name" value="Ser/Thr_Kinases-Pseudokinases"/>
</dbReference>
<feature type="repeat" description="ANK" evidence="6">
    <location>
        <begin position="9"/>
        <end position="41"/>
    </location>
</feature>
<sequence length="244" mass="27859">MMLNLTQKNGIVLCLFSVRQRHVEVVRLLIDKGADIKAVDHNRQRTLLMRAARSGSIPTIELLLERGVDFHATDKFGRNVLQFTKEKQVFDFLYAVDHQNRLIPGCYKDAQASMRDCPRCEILASDLEMGRGLGHGGCGVVRLAKWCGTQVAVKEMMHHNMDGDTAFQEFYAEAELMKELRHTNVIQFLGVVSEASHFKIVTEYGDLLKVLRRKEHQLTDKQLIWLAVGIARGMMYLHGLRHGW</sequence>
<keyword evidence="5" id="KW-0067">ATP-binding</keyword>
<keyword evidence="6" id="KW-0040">ANK repeat</keyword>
<dbReference type="Pfam" id="PF07714">
    <property type="entry name" value="PK_Tyr_Ser-Thr"/>
    <property type="match status" value="1"/>
</dbReference>
<dbReference type="SUPFAM" id="SSF56112">
    <property type="entry name" value="Protein kinase-like (PK-like)"/>
    <property type="match status" value="1"/>
</dbReference>
<dbReference type="Gene3D" id="1.25.40.20">
    <property type="entry name" value="Ankyrin repeat-containing domain"/>
    <property type="match status" value="1"/>
</dbReference>
<dbReference type="PROSITE" id="PS50011">
    <property type="entry name" value="PROTEIN_KINASE_DOM"/>
    <property type="match status" value="1"/>
</dbReference>
<dbReference type="InterPro" id="IPR000719">
    <property type="entry name" value="Prot_kinase_dom"/>
</dbReference>
<evidence type="ECO:0000313" key="8">
    <source>
        <dbReference type="EMBL" id="GAX83485.1"/>
    </source>
</evidence>
<dbReference type="OrthoDB" id="339325at2759"/>
<dbReference type="PROSITE" id="PS50297">
    <property type="entry name" value="ANK_REP_REGION"/>
    <property type="match status" value="1"/>
</dbReference>
<dbReference type="InterPro" id="IPR020635">
    <property type="entry name" value="Tyr_kinase_cat_dom"/>
</dbReference>
<gene>
    <name evidence="8" type="ORF">CEUSTIGMA_g10910.t1</name>
</gene>
<feature type="domain" description="Protein kinase" evidence="7">
    <location>
        <begin position="127"/>
        <end position="244"/>
    </location>
</feature>
<reference evidence="8 9" key="1">
    <citation type="submission" date="2017-08" db="EMBL/GenBank/DDBJ databases">
        <title>Acidophilic green algal genome provides insights into adaptation to an acidic environment.</title>
        <authorList>
            <person name="Hirooka S."/>
            <person name="Hirose Y."/>
            <person name="Kanesaki Y."/>
            <person name="Higuchi S."/>
            <person name="Fujiwara T."/>
            <person name="Onuma R."/>
            <person name="Era A."/>
            <person name="Ohbayashi R."/>
            <person name="Uzuka A."/>
            <person name="Nozaki H."/>
            <person name="Yoshikawa H."/>
            <person name="Miyagishima S.Y."/>
        </authorList>
    </citation>
    <scope>NUCLEOTIDE SEQUENCE [LARGE SCALE GENOMIC DNA]</scope>
    <source>
        <strain evidence="8 9">NIES-2499</strain>
    </source>
</reference>
<keyword evidence="2" id="KW-0808">Transferase</keyword>
<dbReference type="Pfam" id="PF12796">
    <property type="entry name" value="Ank_2"/>
    <property type="match status" value="1"/>
</dbReference>
<evidence type="ECO:0000313" key="9">
    <source>
        <dbReference type="Proteomes" id="UP000232323"/>
    </source>
</evidence>
<dbReference type="GO" id="GO:0004713">
    <property type="term" value="F:protein tyrosine kinase activity"/>
    <property type="evidence" value="ECO:0007669"/>
    <property type="project" value="InterPro"/>
</dbReference>
<evidence type="ECO:0000256" key="2">
    <source>
        <dbReference type="ARBA" id="ARBA00022679"/>
    </source>
</evidence>
<dbReference type="InterPro" id="IPR011009">
    <property type="entry name" value="Kinase-like_dom_sf"/>
</dbReference>
<dbReference type="InterPro" id="IPR002110">
    <property type="entry name" value="Ankyrin_rpt"/>
</dbReference>
<dbReference type="SMART" id="SM00248">
    <property type="entry name" value="ANK"/>
    <property type="match status" value="2"/>
</dbReference>
<accession>A0A250XK72</accession>
<protein>
    <recommendedName>
        <fullName evidence="7">Protein kinase domain-containing protein</fullName>
    </recommendedName>
</protein>
<dbReference type="Proteomes" id="UP000232323">
    <property type="component" value="Unassembled WGS sequence"/>
</dbReference>
<evidence type="ECO:0000256" key="5">
    <source>
        <dbReference type="ARBA" id="ARBA00022840"/>
    </source>
</evidence>
<dbReference type="Gene3D" id="1.10.510.10">
    <property type="entry name" value="Transferase(Phosphotransferase) domain 1"/>
    <property type="match status" value="1"/>
</dbReference>
<dbReference type="InterPro" id="IPR001245">
    <property type="entry name" value="Ser-Thr/Tyr_kinase_cat_dom"/>
</dbReference>
<dbReference type="SUPFAM" id="SSF48403">
    <property type="entry name" value="Ankyrin repeat"/>
    <property type="match status" value="1"/>
</dbReference>
<evidence type="ECO:0000256" key="4">
    <source>
        <dbReference type="ARBA" id="ARBA00022777"/>
    </source>
</evidence>
<dbReference type="SMART" id="SM00219">
    <property type="entry name" value="TyrKc"/>
    <property type="match status" value="1"/>
</dbReference>
<comment type="similarity">
    <text evidence="1">Belongs to the protein kinase superfamily. TKL Ser/Thr protein kinase family.</text>
</comment>
<evidence type="ECO:0000256" key="3">
    <source>
        <dbReference type="ARBA" id="ARBA00022741"/>
    </source>
</evidence>
<keyword evidence="3" id="KW-0547">Nucleotide-binding</keyword>
<dbReference type="AlphaFoldDB" id="A0A250XK72"/>
<dbReference type="GO" id="GO:0004674">
    <property type="term" value="F:protein serine/threonine kinase activity"/>
    <property type="evidence" value="ECO:0007669"/>
    <property type="project" value="TreeGrafter"/>
</dbReference>
<dbReference type="PIRSF" id="PIRSF000654">
    <property type="entry name" value="Integrin-linked_kinase"/>
    <property type="match status" value="1"/>
</dbReference>
<keyword evidence="9" id="KW-1185">Reference proteome</keyword>
<dbReference type="PROSITE" id="PS50088">
    <property type="entry name" value="ANK_REPEAT"/>
    <property type="match status" value="2"/>
</dbReference>
<keyword evidence="4" id="KW-0418">Kinase</keyword>
<organism evidence="8 9">
    <name type="scientific">Chlamydomonas eustigma</name>
    <dbReference type="NCBI Taxonomy" id="1157962"/>
    <lineage>
        <taxon>Eukaryota</taxon>
        <taxon>Viridiplantae</taxon>
        <taxon>Chlorophyta</taxon>
        <taxon>core chlorophytes</taxon>
        <taxon>Chlorophyceae</taxon>
        <taxon>CS clade</taxon>
        <taxon>Chlamydomonadales</taxon>
        <taxon>Chlamydomonadaceae</taxon>
        <taxon>Chlamydomonas</taxon>
    </lineage>
</organism>
<comment type="caution">
    <text evidence="8">The sequence shown here is derived from an EMBL/GenBank/DDBJ whole genome shotgun (WGS) entry which is preliminary data.</text>
</comment>
<dbReference type="InterPro" id="IPR036770">
    <property type="entry name" value="Ankyrin_rpt-contain_sf"/>
</dbReference>
<feature type="repeat" description="ANK" evidence="6">
    <location>
        <begin position="43"/>
        <end position="75"/>
    </location>
</feature>
<evidence type="ECO:0000256" key="6">
    <source>
        <dbReference type="PROSITE-ProRule" id="PRU00023"/>
    </source>
</evidence>
<evidence type="ECO:0000256" key="1">
    <source>
        <dbReference type="ARBA" id="ARBA00005843"/>
    </source>
</evidence>
<dbReference type="PANTHER" id="PTHR44329">
    <property type="entry name" value="SERINE/THREONINE-PROTEIN KINASE TNNI3K-RELATED"/>
    <property type="match status" value="1"/>
</dbReference>